<evidence type="ECO:0000256" key="2">
    <source>
        <dbReference type="SAM" id="Phobius"/>
    </source>
</evidence>
<dbReference type="PANTHER" id="PTHR30441">
    <property type="entry name" value="DUF748 DOMAIN-CONTAINING PROTEIN"/>
    <property type="match status" value="1"/>
</dbReference>
<evidence type="ECO:0000256" key="1">
    <source>
        <dbReference type="SAM" id="MobiDB-lite"/>
    </source>
</evidence>
<dbReference type="AlphaFoldDB" id="A0A934SQU6"/>
<gene>
    <name evidence="3" type="ORF">JJB74_04345</name>
</gene>
<reference evidence="3" key="1">
    <citation type="submission" date="2021-01" db="EMBL/GenBank/DDBJ databases">
        <title>Genome sequence of strain Noviherbaspirillum sp. DKR-6.</title>
        <authorList>
            <person name="Chaudhary D.K."/>
        </authorList>
    </citation>
    <scope>NUCLEOTIDE SEQUENCE</scope>
    <source>
        <strain evidence="3">DKR-6</strain>
    </source>
</reference>
<dbReference type="PANTHER" id="PTHR30441:SF8">
    <property type="entry name" value="DUF748 DOMAIN-CONTAINING PROTEIN"/>
    <property type="match status" value="1"/>
</dbReference>
<name>A0A934SQU6_9BURK</name>
<feature type="transmembrane region" description="Helical" evidence="2">
    <location>
        <begin position="21"/>
        <end position="43"/>
    </location>
</feature>
<comment type="caution">
    <text evidence="3">The sequence shown here is derived from an EMBL/GenBank/DDBJ whole genome shotgun (WGS) entry which is preliminary data.</text>
</comment>
<evidence type="ECO:0000313" key="4">
    <source>
        <dbReference type="Proteomes" id="UP000622890"/>
    </source>
</evidence>
<protein>
    <submittedName>
        <fullName evidence="3">DUF748 domain-containing protein</fullName>
    </submittedName>
</protein>
<organism evidence="3 4">
    <name type="scientific">Noviherbaspirillum pedocola</name>
    <dbReference type="NCBI Taxonomy" id="2801341"/>
    <lineage>
        <taxon>Bacteria</taxon>
        <taxon>Pseudomonadati</taxon>
        <taxon>Pseudomonadota</taxon>
        <taxon>Betaproteobacteria</taxon>
        <taxon>Burkholderiales</taxon>
        <taxon>Oxalobacteraceae</taxon>
        <taxon>Noviherbaspirillum</taxon>
    </lineage>
</organism>
<dbReference type="InterPro" id="IPR052894">
    <property type="entry name" value="AsmA-related"/>
</dbReference>
<feature type="compositionally biased region" description="Low complexity" evidence="1">
    <location>
        <begin position="1247"/>
        <end position="1261"/>
    </location>
</feature>
<keyword evidence="2" id="KW-0472">Membrane</keyword>
<feature type="region of interest" description="Disordered" evidence="1">
    <location>
        <begin position="1231"/>
        <end position="1261"/>
    </location>
</feature>
<dbReference type="InterPro" id="IPR008023">
    <property type="entry name" value="DUF748"/>
</dbReference>
<keyword evidence="2" id="KW-0812">Transmembrane</keyword>
<proteinExistence type="predicted"/>
<keyword evidence="2" id="KW-1133">Transmembrane helix</keyword>
<sequence length="1261" mass="131842">MNKTSHSKQNRFARVIGSRPVLVAGALATVYLAGGLFGVPALLQWQLPQQVESRLGATLELGKVYFNPFTLVLELRDINLRTRREGALLSADRLRIDFELSSLWHRAWTFADILLDQPTLTLELDKDGKLNLQPLLDAMKSPQDQKKGAPPRLLLQRLVLRNGSVNYTDASLTQPLVTHLYPLSIEATDLTTIPSRTGSIRFSARSEAGEILKGAGTLGLQPFSAGGSLELSALKANTLARALHRQLPWRRADGSIALRSDWRFGMSGDALSGELDKLELTLTGLALAEPKGAAPAMSLDTARLLLPKTTLGFGSNSVRIDADAPELSLGAASVVASGASVQTPGASLRGKTVTLSTGANLALALQGMELALQRLQVKAAGNAIDVAAPALQAASLDMTQDDKGMAWVAQAPALSIRSMNRQGADGTVRLGAATLGARRLEAGSRDKAPFGLQAQAARLTLADAAWRRSRDADNLATLGNGTLDAAALKLSLPTSGAQLAASGMEAKLGKLLMKDPRAPGELAHVDAASMQGAALDLAARRVDLGTITLAGGAATLRVDKDGAFNWSALAAPSASTASTASSTPAARDASTAPTAPVASTAASASAAPAASATTSAAPDAAPASRGTAPSWRVTANSIALQRFTANLADARQTPAAALTLESIDATLANVDTAGRAPSQLRFAARSGAGSLSVDGSIGLSDGAGDLALKAIALPLQPVEPYLAGIGRLALASGTFSADGRLKLAGRGGAPMLAYTGGAALNGVAIDQTAPRQRFLSWKTMAAADMRLTLAPNRLAIGQLRIDGPVGELLIAQDGSVNVARVLGQDKAAKGDAAQKPVPAAAATDNAAAAQSDAADPFPVTISRLRVDNGTLTFADFSQQPQFSTKMRDLHGVMTGLSTVPGRRARLQFDAAIAEYGEARIEGSMNPFKPAYATDVRMAFRNVDMSALSPYVVRFAGYEVNSGTLAMDLHYQVEQSRLVGENRVVLDKVQLGKKVESEGALDIPLELALALLRDENGVIRIGVPVSGDLQNPQFSFGAVVRHALGNVLRNIVSAPFRALASLLKIGGGEELDSIGFDPGSASLAPPERQKLDRLAKALAQRPGVKLLVHPALNREADAAALRSLALRREVLTKMGVTLEPGEDPGPLNTSAPRVQRVIDALAAERLPDARGLKAPPGMAPDAWRDRLLERLIAVQPLPSEALAALQRERGEAVRAALTRQEGLPVERVALAQPEEADKLQDGEVPMRLELAAQETPQAQPAQ</sequence>
<dbReference type="GO" id="GO:0090313">
    <property type="term" value="P:regulation of protein targeting to membrane"/>
    <property type="evidence" value="ECO:0007669"/>
    <property type="project" value="TreeGrafter"/>
</dbReference>
<dbReference type="Pfam" id="PF05359">
    <property type="entry name" value="DUF748"/>
    <property type="match status" value="1"/>
</dbReference>
<dbReference type="RefSeq" id="WP_200590556.1">
    <property type="nucleotide sequence ID" value="NZ_JAEPBG010000001.1"/>
</dbReference>
<accession>A0A934SQU6</accession>
<feature type="compositionally biased region" description="Basic and acidic residues" evidence="1">
    <location>
        <begin position="1234"/>
        <end position="1245"/>
    </location>
</feature>
<dbReference type="GO" id="GO:0005886">
    <property type="term" value="C:plasma membrane"/>
    <property type="evidence" value="ECO:0007669"/>
    <property type="project" value="TreeGrafter"/>
</dbReference>
<dbReference type="Proteomes" id="UP000622890">
    <property type="component" value="Unassembled WGS sequence"/>
</dbReference>
<evidence type="ECO:0000313" key="3">
    <source>
        <dbReference type="EMBL" id="MBK4733837.1"/>
    </source>
</evidence>
<dbReference type="EMBL" id="JAEPBG010000001">
    <property type="protein sequence ID" value="MBK4733837.1"/>
    <property type="molecule type" value="Genomic_DNA"/>
</dbReference>
<keyword evidence="4" id="KW-1185">Reference proteome</keyword>
<feature type="region of interest" description="Disordered" evidence="1">
    <location>
        <begin position="575"/>
        <end position="594"/>
    </location>
</feature>